<dbReference type="AlphaFoldDB" id="A0A317ZS30"/>
<reference evidence="9 10" key="1">
    <citation type="submission" date="2018-05" db="EMBL/GenBank/DDBJ databases">
        <title>Genetic diversity of glacier-inhabiting Cryobacterium bacteria in China and description of Cryobacterium mengkeensis sp. nov. and Arthrobacter glacialis sp. nov.</title>
        <authorList>
            <person name="Liu Q."/>
            <person name="Xin Y.-H."/>
        </authorList>
    </citation>
    <scope>NUCLEOTIDE SEQUENCE [LARGE SCALE GENOMIC DNA]</scope>
    <source>
        <strain evidence="9 10">SK-1</strain>
    </source>
</reference>
<evidence type="ECO:0000256" key="4">
    <source>
        <dbReference type="ARBA" id="ARBA00022679"/>
    </source>
</evidence>
<dbReference type="InterPro" id="IPR013012">
    <property type="entry name" value="PTS_EIIB_3"/>
</dbReference>
<dbReference type="EMBL" id="QHLY01000012">
    <property type="protein sequence ID" value="PXA68638.1"/>
    <property type="molecule type" value="Genomic_DNA"/>
</dbReference>
<dbReference type="PANTHER" id="PTHR34581:SF2">
    <property type="entry name" value="PTS SYSTEM N,N'-DIACETYLCHITOBIOSE-SPECIFIC EIIB COMPONENT"/>
    <property type="match status" value="1"/>
</dbReference>
<evidence type="ECO:0000256" key="7">
    <source>
        <dbReference type="PROSITE-ProRule" id="PRU00423"/>
    </source>
</evidence>
<evidence type="ECO:0000256" key="5">
    <source>
        <dbReference type="ARBA" id="ARBA00022683"/>
    </source>
</evidence>
<dbReference type="RefSeq" id="WP_110128300.1">
    <property type="nucleotide sequence ID" value="NZ_QHLY01000012.1"/>
</dbReference>
<keyword evidence="6" id="KW-0418">Kinase</keyword>
<evidence type="ECO:0000256" key="2">
    <source>
        <dbReference type="ARBA" id="ARBA00022553"/>
    </source>
</evidence>
<dbReference type="Gene3D" id="3.40.50.2300">
    <property type="match status" value="1"/>
</dbReference>
<dbReference type="InterPro" id="IPR051819">
    <property type="entry name" value="PTS_sugar-specific_EIIB"/>
</dbReference>
<dbReference type="Pfam" id="PF02302">
    <property type="entry name" value="PTS_IIB"/>
    <property type="match status" value="1"/>
</dbReference>
<evidence type="ECO:0000256" key="1">
    <source>
        <dbReference type="ARBA" id="ARBA00022448"/>
    </source>
</evidence>
<sequence>MKILVVCGAGASSAFVAHRMRVTGKERGLTLTVVAGSESDLPGSLGTVDVLLIGPHLAPRYDRLSAQAKKLGVGVALLPQTVFAARDGIQALDLAVNADHERSWV</sequence>
<organism evidence="9 10">
    <name type="scientific">Cryobacterium arcticum</name>
    <dbReference type="NCBI Taxonomy" id="670052"/>
    <lineage>
        <taxon>Bacteria</taxon>
        <taxon>Bacillati</taxon>
        <taxon>Actinomycetota</taxon>
        <taxon>Actinomycetes</taxon>
        <taxon>Micrococcales</taxon>
        <taxon>Microbacteriaceae</taxon>
        <taxon>Cryobacterium</taxon>
    </lineage>
</organism>
<gene>
    <name evidence="9" type="ORF">CTB96_18825</name>
</gene>
<dbReference type="GO" id="GO:0008982">
    <property type="term" value="F:protein-N(PI)-phosphohistidine-sugar phosphotransferase activity"/>
    <property type="evidence" value="ECO:0007669"/>
    <property type="project" value="InterPro"/>
</dbReference>
<feature type="domain" description="PTS EIIB type-3" evidence="8">
    <location>
        <begin position="1"/>
        <end position="105"/>
    </location>
</feature>
<dbReference type="PANTHER" id="PTHR34581">
    <property type="entry name" value="PTS SYSTEM N,N'-DIACETYLCHITOBIOSE-SPECIFIC EIIB COMPONENT"/>
    <property type="match status" value="1"/>
</dbReference>
<evidence type="ECO:0000256" key="3">
    <source>
        <dbReference type="ARBA" id="ARBA00022597"/>
    </source>
</evidence>
<keyword evidence="3" id="KW-0762">Sugar transport</keyword>
<accession>A0A317ZS30</accession>
<protein>
    <recommendedName>
        <fullName evidence="8">PTS EIIB type-3 domain-containing protein</fullName>
    </recommendedName>
</protein>
<evidence type="ECO:0000313" key="10">
    <source>
        <dbReference type="Proteomes" id="UP000246722"/>
    </source>
</evidence>
<keyword evidence="5" id="KW-0598">Phosphotransferase system</keyword>
<keyword evidence="2" id="KW-0597">Phosphoprotein</keyword>
<dbReference type="SUPFAM" id="SSF52794">
    <property type="entry name" value="PTS system IIB component-like"/>
    <property type="match status" value="1"/>
</dbReference>
<dbReference type="PROSITE" id="PS51100">
    <property type="entry name" value="PTS_EIIB_TYPE_3"/>
    <property type="match status" value="1"/>
</dbReference>
<evidence type="ECO:0000259" key="8">
    <source>
        <dbReference type="PROSITE" id="PS51100"/>
    </source>
</evidence>
<dbReference type="InterPro" id="IPR003501">
    <property type="entry name" value="PTS_EIIB_2/3"/>
</dbReference>
<keyword evidence="10" id="KW-1185">Reference proteome</keyword>
<proteinExistence type="predicted"/>
<dbReference type="OrthoDB" id="9808134at2"/>
<keyword evidence="1" id="KW-0813">Transport</keyword>
<feature type="modified residue" description="Phosphocysteine; by EIIA" evidence="7">
    <location>
        <position position="7"/>
    </location>
</feature>
<dbReference type="GO" id="GO:0016301">
    <property type="term" value="F:kinase activity"/>
    <property type="evidence" value="ECO:0007669"/>
    <property type="project" value="UniProtKB-KW"/>
</dbReference>
<name>A0A317ZS30_9MICO</name>
<evidence type="ECO:0000313" key="9">
    <source>
        <dbReference type="EMBL" id="PXA68638.1"/>
    </source>
</evidence>
<comment type="caution">
    <text evidence="9">The sequence shown here is derived from an EMBL/GenBank/DDBJ whole genome shotgun (WGS) entry which is preliminary data.</text>
</comment>
<dbReference type="GO" id="GO:0009401">
    <property type="term" value="P:phosphoenolpyruvate-dependent sugar phosphotransferase system"/>
    <property type="evidence" value="ECO:0007669"/>
    <property type="project" value="UniProtKB-KW"/>
</dbReference>
<dbReference type="Proteomes" id="UP000246722">
    <property type="component" value="Unassembled WGS sequence"/>
</dbReference>
<dbReference type="InterPro" id="IPR036095">
    <property type="entry name" value="PTS_EIIB-like_sf"/>
</dbReference>
<keyword evidence="4" id="KW-0808">Transferase</keyword>
<evidence type="ECO:0000256" key="6">
    <source>
        <dbReference type="ARBA" id="ARBA00022777"/>
    </source>
</evidence>